<accession>A0ABP0ZWQ1</accession>
<dbReference type="PANTHER" id="PTHR35895:SF3">
    <property type="entry name" value="PRE-RRNA PROCESSING PROTEIN"/>
    <property type="match status" value="1"/>
</dbReference>
<keyword evidence="5" id="KW-1185">Reference proteome</keyword>
<dbReference type="PANTHER" id="PTHR35895">
    <property type="entry name" value="CHROMOSOME 16, WHOLE GENOME SHOTGUN SEQUENCE"/>
    <property type="match status" value="1"/>
</dbReference>
<feature type="transmembrane region" description="Helical" evidence="2">
    <location>
        <begin position="78"/>
        <end position="99"/>
    </location>
</feature>
<keyword evidence="2" id="KW-1133">Transmembrane helix</keyword>
<dbReference type="Pfam" id="PF26153">
    <property type="entry name" value="LEA-2L_5"/>
    <property type="match status" value="1"/>
</dbReference>
<reference evidence="4 5" key="1">
    <citation type="submission" date="2024-03" db="EMBL/GenBank/DDBJ databases">
        <authorList>
            <person name="Brejova B."/>
        </authorList>
    </citation>
    <scope>NUCLEOTIDE SEQUENCE [LARGE SCALE GENOMIC DNA]</scope>
    <source>
        <strain evidence="4 5">CBS 14171</strain>
    </source>
</reference>
<feature type="compositionally biased region" description="Polar residues" evidence="1">
    <location>
        <begin position="1"/>
        <end position="13"/>
    </location>
</feature>
<dbReference type="GeneID" id="92211062"/>
<dbReference type="InterPro" id="IPR046368">
    <property type="entry name" value="Tag1"/>
</dbReference>
<protein>
    <recommendedName>
        <fullName evidence="3">Tag1-like fifth Ig-like domain-containing protein</fullName>
    </recommendedName>
</protein>
<name>A0ABP0ZWQ1_9ASCO</name>
<evidence type="ECO:0000313" key="4">
    <source>
        <dbReference type="EMBL" id="CAK9442121.1"/>
    </source>
</evidence>
<feature type="compositionally biased region" description="Polar residues" evidence="1">
    <location>
        <begin position="20"/>
        <end position="33"/>
    </location>
</feature>
<evidence type="ECO:0000256" key="1">
    <source>
        <dbReference type="SAM" id="MobiDB-lite"/>
    </source>
</evidence>
<dbReference type="EMBL" id="OZ022412">
    <property type="protein sequence ID" value="CAK9442121.1"/>
    <property type="molecule type" value="Genomic_DNA"/>
</dbReference>
<proteinExistence type="predicted"/>
<evidence type="ECO:0000256" key="2">
    <source>
        <dbReference type="SAM" id="Phobius"/>
    </source>
</evidence>
<evidence type="ECO:0000313" key="5">
    <source>
        <dbReference type="Proteomes" id="UP001497383"/>
    </source>
</evidence>
<feature type="domain" description="Tag1-like fifth Ig-like" evidence="3">
    <location>
        <begin position="777"/>
        <end position="882"/>
    </location>
</feature>
<keyword evidence="2" id="KW-0812">Transmembrane</keyword>
<sequence length="895" mass="100087">MSSGTNYESADPNSQHRENNATGDETSSAPTPLQNATTTDVAVLDLQQQPHEANENTPLLYSRSVVPHRSQFQRICRVSWLHLLAVLLLLFTAIVYLTARDIQEAVNQAIDVQVYNATLMGMTSRGVNVSIQGEVNLNYDAVDSNMVQRSVMKLGAALLGSLVLAPQKPVQVNVKLVDVKGSPFVHLANAHSPPIAVKIGNRATTMLDVESECTFEDGQFFEFLRYYYQIEGDVINLEVKALVEQVNVRAWGDVLGFVVPRVELHDFISIDRKDLKLPKNMEVKSFAVNSVEPSLVGVDVGIAISNDFALEMELGTVWWDVMFVDCVGNLVNVGNWKSLPMSIRPNEFVNLNVTGAITEMPACLIEDCADQVSPINQLVQHYLNGDPIQFYLHVSETGNNNNGGKGIKPDWLFDILKKIPPVRFEITLPRSKAVYPDEIVVGSTEIMVRKPVDHAGGKDSVAVDLRNNCTVKVEVPINTDEVLMELERLKMNFSLVWGDELILEARSQDFVYSSMTQSGRILDINVNLTDLSVDVDNPRLLGKIANKMLNQAGNIMDEAGLYINASLGDIRLRLPILNQVTLSHLEVSQVELPQKFNIHDNPLLLKQGDKEQEEEEDVPFMDLLDIQVGQIYFAQTTEHEAEFLVELSMFNPTNITFELPASSTPQLIELGVAKRDVRIGSVSVVDEVLILKQERNSLIVSLKLEYGSYSDKVILQDFISSYISSPVQSRNLTVDIWGNSAMGLPGINAFLQEIELRDVRVPNVTFDFPDLRITDINQLIIGVTTHILTSEIELEVYNPVVNSEIHLELFQSFAKHNEVVLGYLAKREYIIVPPGYYKTHRIPFKVNNDAASDILRNALNRDLQIDVMADLNLIVGQFNLRLMYRGVQLISKIRL</sequence>
<keyword evidence="2" id="KW-0472">Membrane</keyword>
<organism evidence="4 5">
    <name type="scientific">Lodderomyces beijingensis</name>
    <dbReference type="NCBI Taxonomy" id="1775926"/>
    <lineage>
        <taxon>Eukaryota</taxon>
        <taxon>Fungi</taxon>
        <taxon>Dikarya</taxon>
        <taxon>Ascomycota</taxon>
        <taxon>Saccharomycotina</taxon>
        <taxon>Pichiomycetes</taxon>
        <taxon>Debaryomycetaceae</taxon>
        <taxon>Candida/Lodderomyces clade</taxon>
        <taxon>Lodderomyces</taxon>
    </lineage>
</organism>
<dbReference type="RefSeq" id="XP_066832804.1">
    <property type="nucleotide sequence ID" value="XM_066976245.1"/>
</dbReference>
<evidence type="ECO:0000259" key="3">
    <source>
        <dbReference type="Pfam" id="PF26153"/>
    </source>
</evidence>
<dbReference type="InterPro" id="IPR059066">
    <property type="entry name" value="Ig_Tag1-like_5th"/>
</dbReference>
<dbReference type="Proteomes" id="UP001497383">
    <property type="component" value="Chromosome 8"/>
</dbReference>
<gene>
    <name evidence="4" type="ORF">LODBEIA_P58660</name>
</gene>
<feature type="region of interest" description="Disordered" evidence="1">
    <location>
        <begin position="1"/>
        <end position="33"/>
    </location>
</feature>